<dbReference type="Proteomes" id="UP000198736">
    <property type="component" value="Unassembled WGS sequence"/>
</dbReference>
<feature type="signal peptide" evidence="1">
    <location>
        <begin position="1"/>
        <end position="25"/>
    </location>
</feature>
<dbReference type="EMBL" id="CZPZ01000004">
    <property type="protein sequence ID" value="CUS33236.1"/>
    <property type="molecule type" value="Genomic_DNA"/>
</dbReference>
<protein>
    <recommendedName>
        <fullName evidence="4">Secreted protein</fullName>
    </recommendedName>
</protein>
<gene>
    <name evidence="2" type="ORF">COMA2_120137</name>
</gene>
<feature type="chain" id="PRO_5006623889" description="Secreted protein" evidence="1">
    <location>
        <begin position="26"/>
        <end position="103"/>
    </location>
</feature>
<dbReference type="AlphaFoldDB" id="A0A0S4LBN7"/>
<evidence type="ECO:0008006" key="4">
    <source>
        <dbReference type="Google" id="ProtNLM"/>
    </source>
</evidence>
<organism evidence="2 3">
    <name type="scientific">Candidatus Nitrospira nitrificans</name>
    <dbReference type="NCBI Taxonomy" id="1742973"/>
    <lineage>
        <taxon>Bacteria</taxon>
        <taxon>Pseudomonadati</taxon>
        <taxon>Nitrospirota</taxon>
        <taxon>Nitrospiria</taxon>
        <taxon>Nitrospirales</taxon>
        <taxon>Nitrospiraceae</taxon>
        <taxon>Nitrospira</taxon>
    </lineage>
</organism>
<proteinExistence type="predicted"/>
<evidence type="ECO:0000313" key="2">
    <source>
        <dbReference type="EMBL" id="CUS33236.1"/>
    </source>
</evidence>
<name>A0A0S4LBN7_9BACT</name>
<sequence>MKQCHQLLAIAYMVANVVSITNAYAGPEITGIPRGPVDKGKVAMAEKAKLSAQLCGPGWTLSDDREHTQASFLCVPVKPKVQCPPDAQVLETDYSIGCVPRPK</sequence>
<keyword evidence="1" id="KW-0732">Signal</keyword>
<reference evidence="3" key="1">
    <citation type="submission" date="2015-10" db="EMBL/GenBank/DDBJ databases">
        <authorList>
            <person name="Luecker S."/>
            <person name="Luecker S."/>
        </authorList>
    </citation>
    <scope>NUCLEOTIDE SEQUENCE [LARGE SCALE GENOMIC DNA]</scope>
</reference>
<evidence type="ECO:0000256" key="1">
    <source>
        <dbReference type="SAM" id="SignalP"/>
    </source>
</evidence>
<keyword evidence="3" id="KW-1185">Reference proteome</keyword>
<evidence type="ECO:0000313" key="3">
    <source>
        <dbReference type="Proteomes" id="UP000198736"/>
    </source>
</evidence>
<accession>A0A0S4LBN7</accession>
<dbReference type="RefSeq" id="WP_139077047.1">
    <property type="nucleotide sequence ID" value="NZ_CZPZ01000004.1"/>
</dbReference>